<dbReference type="InterPro" id="IPR024705">
    <property type="entry name" value="Ssp411"/>
</dbReference>
<evidence type="ECO:0000313" key="4">
    <source>
        <dbReference type="Proteomes" id="UP001163821"/>
    </source>
</evidence>
<dbReference type="InterPro" id="IPR008928">
    <property type="entry name" value="6-hairpin_glycosidase_sf"/>
</dbReference>
<dbReference type="GO" id="GO:0005975">
    <property type="term" value="P:carbohydrate metabolic process"/>
    <property type="evidence" value="ECO:0007669"/>
    <property type="project" value="InterPro"/>
</dbReference>
<keyword evidence="1" id="KW-0175">Coiled coil</keyword>
<protein>
    <submittedName>
        <fullName evidence="3">Thioredoxin domain-containing protein</fullName>
    </submittedName>
</protein>
<gene>
    <name evidence="3" type="ORF">N2K84_18350</name>
</gene>
<dbReference type="PIRSF" id="PIRSF006402">
    <property type="entry name" value="UCP006402_thioredoxin"/>
    <property type="match status" value="1"/>
</dbReference>
<dbReference type="SUPFAM" id="SSF52833">
    <property type="entry name" value="Thioredoxin-like"/>
    <property type="match status" value="1"/>
</dbReference>
<dbReference type="Gene3D" id="1.50.10.20">
    <property type="match status" value="1"/>
</dbReference>
<evidence type="ECO:0000256" key="1">
    <source>
        <dbReference type="SAM" id="Coils"/>
    </source>
</evidence>
<accession>A0AA41Y773</accession>
<feature type="domain" description="Spermatogenesis-associated protein 20-like TRX" evidence="2">
    <location>
        <begin position="7"/>
        <end position="160"/>
    </location>
</feature>
<feature type="coiled-coil region" evidence="1">
    <location>
        <begin position="376"/>
        <end position="403"/>
    </location>
</feature>
<dbReference type="InterPro" id="IPR004879">
    <property type="entry name" value="Ssp411-like_TRX"/>
</dbReference>
<reference evidence="3" key="1">
    <citation type="submission" date="2022-10" db="EMBL/GenBank/DDBJ databases">
        <title>Gaoshiqiia sediminis gen. nov., sp. nov., isolated from coastal sediment.</title>
        <authorList>
            <person name="Yu W.X."/>
            <person name="Mu D.S."/>
            <person name="Du J.Z."/>
            <person name="Liang Y.Q."/>
        </authorList>
    </citation>
    <scope>NUCLEOTIDE SEQUENCE</scope>
    <source>
        <strain evidence="3">A06</strain>
    </source>
</reference>
<dbReference type="InterPro" id="IPR036249">
    <property type="entry name" value="Thioredoxin-like_sf"/>
</dbReference>
<dbReference type="SUPFAM" id="SSF48208">
    <property type="entry name" value="Six-hairpin glycosidases"/>
    <property type="match status" value="1"/>
</dbReference>
<dbReference type="Pfam" id="PF03190">
    <property type="entry name" value="Thioredox_DsbH"/>
    <property type="match status" value="1"/>
</dbReference>
<evidence type="ECO:0000259" key="2">
    <source>
        <dbReference type="Pfam" id="PF03190"/>
    </source>
</evidence>
<dbReference type="Proteomes" id="UP001163821">
    <property type="component" value="Unassembled WGS sequence"/>
</dbReference>
<dbReference type="CDD" id="cd02955">
    <property type="entry name" value="SSP411"/>
    <property type="match status" value="1"/>
</dbReference>
<name>A0AA41Y773_9BACT</name>
<dbReference type="AlphaFoldDB" id="A0AA41Y773"/>
<sequence length="674" mass="76852">METHRHTNELIHETSPYLLQHAHNPVNWMPWGEEALQQAKAENKLLLISIGYAACHWCHVMEHESFEDELVAEIMNRNFVCIKVDREERPDVDQIYMTAVQLMTERGGWPLNAVALPDGRPIWGGTYFPKESWVNALQQLAGYHRQHPDKTTEYAQRLMHGIEQSVLLPISRENRKPGLEEIKMVVRSWQTDFDWEEGGSQGAPKFMMPGNLLFLLRWAHQQEDGRVEAFVETTLNKMAMGGIYDQLGGGFARYSTDTVWRVPHFEKMLYDNGQLLSLYSRAFQKFQYPLYRELVGETIGWLKREMLSPENGFYSSLDADSEGEEGKFYVWQKADLQKLLCKDSDLFAAYFNVNSTGYWEDGNYILLRRKSDAAFAEQHDLSLNQLKDKVKQWKTKLLAVREEREHPALDDKILTSWNALVITGLTDAYKALGEPEYLELATKNADFVTKKLMSESGTLHHSYKNGSSKVDGFLEDYALFIQALVALFEVTADAAFLQRAEQLTETTFKQFFDPGKGIFYFSPAGKTDLITRSVEVYDNVIPSSNSVMANNLFQLGHLLGKPGYLEVAEKMLEKVGESAAQFPSGHSNWLNLALSFSDDQFEVAITGPEAIRFGRELQTNYMPNCLFCMGETENLPLLKNRVNKGKTQIYVCQNQACQLPVETPGQALKLICGK</sequence>
<keyword evidence="4" id="KW-1185">Reference proteome</keyword>
<dbReference type="PANTHER" id="PTHR42899">
    <property type="entry name" value="SPERMATOGENESIS-ASSOCIATED PROTEIN 20"/>
    <property type="match status" value="1"/>
</dbReference>
<dbReference type="EMBL" id="JAPAAF010000047">
    <property type="protein sequence ID" value="MCW0484701.1"/>
    <property type="molecule type" value="Genomic_DNA"/>
</dbReference>
<dbReference type="PANTHER" id="PTHR42899:SF1">
    <property type="entry name" value="SPERMATOGENESIS-ASSOCIATED PROTEIN 20"/>
    <property type="match status" value="1"/>
</dbReference>
<dbReference type="Gene3D" id="3.40.30.10">
    <property type="entry name" value="Glutaredoxin"/>
    <property type="match status" value="1"/>
</dbReference>
<proteinExistence type="predicted"/>
<dbReference type="RefSeq" id="WP_282593292.1">
    <property type="nucleotide sequence ID" value="NZ_JAPAAF010000047.1"/>
</dbReference>
<evidence type="ECO:0000313" key="3">
    <source>
        <dbReference type="EMBL" id="MCW0484701.1"/>
    </source>
</evidence>
<organism evidence="3 4">
    <name type="scientific">Gaoshiqia sediminis</name>
    <dbReference type="NCBI Taxonomy" id="2986998"/>
    <lineage>
        <taxon>Bacteria</taxon>
        <taxon>Pseudomonadati</taxon>
        <taxon>Bacteroidota</taxon>
        <taxon>Bacteroidia</taxon>
        <taxon>Marinilabiliales</taxon>
        <taxon>Prolixibacteraceae</taxon>
        <taxon>Gaoshiqia</taxon>
    </lineage>
</organism>
<comment type="caution">
    <text evidence="3">The sequence shown here is derived from an EMBL/GenBank/DDBJ whole genome shotgun (WGS) entry which is preliminary data.</text>
</comment>